<evidence type="ECO:0000256" key="1">
    <source>
        <dbReference type="SAM" id="MobiDB-lite"/>
    </source>
</evidence>
<dbReference type="AlphaFoldDB" id="A0A6P7FTC1"/>
<dbReference type="OrthoDB" id="8300205at2759"/>
<name>A0A6P7FTC1_DIAVI</name>
<protein>
    <submittedName>
        <fullName evidence="2">Uncharacterized protein LOC114332431</fullName>
    </submittedName>
</protein>
<proteinExistence type="predicted"/>
<reference evidence="2" key="1">
    <citation type="submission" date="2025-08" db="UniProtKB">
        <authorList>
            <consortium name="RefSeq"/>
        </authorList>
    </citation>
    <scope>IDENTIFICATION</scope>
    <source>
        <tissue evidence="2">Whole insect</tissue>
    </source>
</reference>
<organism evidence="2">
    <name type="scientific">Diabrotica virgifera virgifera</name>
    <name type="common">western corn rootworm</name>
    <dbReference type="NCBI Taxonomy" id="50390"/>
    <lineage>
        <taxon>Eukaryota</taxon>
        <taxon>Metazoa</taxon>
        <taxon>Ecdysozoa</taxon>
        <taxon>Arthropoda</taxon>
        <taxon>Hexapoda</taxon>
        <taxon>Insecta</taxon>
        <taxon>Pterygota</taxon>
        <taxon>Neoptera</taxon>
        <taxon>Endopterygota</taxon>
        <taxon>Coleoptera</taxon>
        <taxon>Polyphaga</taxon>
        <taxon>Cucujiformia</taxon>
        <taxon>Chrysomeloidea</taxon>
        <taxon>Chrysomelidae</taxon>
        <taxon>Galerucinae</taxon>
        <taxon>Diabroticina</taxon>
        <taxon>Diabroticites</taxon>
        <taxon>Diabrotica</taxon>
    </lineage>
</organism>
<feature type="region of interest" description="Disordered" evidence="1">
    <location>
        <begin position="169"/>
        <end position="188"/>
    </location>
</feature>
<feature type="compositionally biased region" description="Polar residues" evidence="1">
    <location>
        <begin position="169"/>
        <end position="180"/>
    </location>
</feature>
<gene>
    <name evidence="2" type="primary">LOC114332431</name>
</gene>
<dbReference type="RefSeq" id="XP_028138032.1">
    <property type="nucleotide sequence ID" value="XM_028282231.1"/>
</dbReference>
<dbReference type="InParanoid" id="A0A6P7FTC1"/>
<accession>A0A6P7FTC1</accession>
<evidence type="ECO:0000313" key="2">
    <source>
        <dbReference type="RefSeq" id="XP_028138032.1"/>
    </source>
</evidence>
<sequence>MEVKPEIKEEFLEDDSRYIKSQPFTFIDMGDFRNEPESNSAVKAEIKEEFVPYPRYIEEQVSTSLDLRDLKNEPDEDNSDRAVKVEIKEDFVEGDPRYIDSQLSTSLDLEDLKDEDTSVNFQSSSLAHGDHDSCPWCVLACSRISFHSFLSFVLVLQFRTLNTRKLSSTWSQNTPTTRRNSLVGPYDV</sequence>